<dbReference type="InterPro" id="IPR003439">
    <property type="entry name" value="ABC_transporter-like_ATP-bd"/>
</dbReference>
<evidence type="ECO:0000256" key="4">
    <source>
        <dbReference type="ARBA" id="ARBA00022475"/>
    </source>
</evidence>
<dbReference type="PROSITE" id="PS50893">
    <property type="entry name" value="ABC_TRANSPORTER_2"/>
    <property type="match status" value="1"/>
</dbReference>
<keyword evidence="4" id="KW-1003">Cell membrane</keyword>
<evidence type="ECO:0000256" key="7">
    <source>
        <dbReference type="ARBA" id="ARBA00022970"/>
    </source>
</evidence>
<evidence type="ECO:0000313" key="11">
    <source>
        <dbReference type="Proteomes" id="UP000282529"/>
    </source>
</evidence>
<dbReference type="SUPFAM" id="SSF52540">
    <property type="entry name" value="P-loop containing nucleoside triphosphate hydrolases"/>
    <property type="match status" value="1"/>
</dbReference>
<evidence type="ECO:0000256" key="2">
    <source>
        <dbReference type="ARBA" id="ARBA00005417"/>
    </source>
</evidence>
<dbReference type="OrthoDB" id="9802264at2"/>
<evidence type="ECO:0000256" key="1">
    <source>
        <dbReference type="ARBA" id="ARBA00004202"/>
    </source>
</evidence>
<dbReference type="Gene3D" id="3.40.50.300">
    <property type="entry name" value="P-loop containing nucleotide triphosphate hydrolases"/>
    <property type="match status" value="1"/>
</dbReference>
<keyword evidence="11" id="KW-1185">Reference proteome</keyword>
<dbReference type="InterPro" id="IPR030679">
    <property type="entry name" value="ABC_ATPase_HisP-typ"/>
</dbReference>
<comment type="caution">
    <text evidence="10">The sequence shown here is derived from an EMBL/GenBank/DDBJ whole genome shotgun (WGS) entry which is preliminary data.</text>
</comment>
<dbReference type="PIRSF" id="PIRSF039085">
    <property type="entry name" value="ABC_ATPase_HisP"/>
    <property type="match status" value="1"/>
</dbReference>
<evidence type="ECO:0000259" key="9">
    <source>
        <dbReference type="PROSITE" id="PS50893"/>
    </source>
</evidence>
<dbReference type="PROSITE" id="PS00211">
    <property type="entry name" value="ABC_TRANSPORTER_1"/>
    <property type="match status" value="1"/>
</dbReference>
<dbReference type="CDD" id="cd03262">
    <property type="entry name" value="ABC_HisP_GlnQ"/>
    <property type="match status" value="1"/>
</dbReference>
<dbReference type="InterPro" id="IPR017871">
    <property type="entry name" value="ABC_transporter-like_CS"/>
</dbReference>
<comment type="subcellular location">
    <subcellularLocation>
        <location evidence="1">Cell membrane</location>
        <topology evidence="1">Peripheral membrane protein</topology>
    </subcellularLocation>
</comment>
<dbReference type="SMART" id="SM00382">
    <property type="entry name" value="AAA"/>
    <property type="match status" value="1"/>
</dbReference>
<keyword evidence="6 10" id="KW-0067">ATP-binding</keyword>
<accession>A0A3N9P086</accession>
<keyword evidence="3" id="KW-0813">Transport</keyword>
<keyword evidence="5" id="KW-0547">Nucleotide-binding</keyword>
<dbReference type="GO" id="GO:0005524">
    <property type="term" value="F:ATP binding"/>
    <property type="evidence" value="ECO:0007669"/>
    <property type="project" value="UniProtKB-KW"/>
</dbReference>
<evidence type="ECO:0000256" key="8">
    <source>
        <dbReference type="ARBA" id="ARBA00023136"/>
    </source>
</evidence>
<evidence type="ECO:0000256" key="3">
    <source>
        <dbReference type="ARBA" id="ARBA00022448"/>
    </source>
</evidence>
<keyword evidence="7" id="KW-0029">Amino-acid transport</keyword>
<dbReference type="GO" id="GO:0016887">
    <property type="term" value="F:ATP hydrolysis activity"/>
    <property type="evidence" value="ECO:0007669"/>
    <property type="project" value="InterPro"/>
</dbReference>
<sequence>MNIVLQIEQVFKQYHGDPILKEVSLDIREGERVVIIGPSGSGKSTLLRCMAGLEPIDGGQILYNGQDVGGSRHARAEIGMVFQSFDLFQHLNAIQNIMLAPKVVRGEKEQEVRKRATQLLERVRLKDRAEHYPEQLSGGQQQRIAIARALAMNPKLMLFDEPTSALDPEMTAEVLDVISDLARDGMTVVIVTHEMEFARRVGDRIIFMDQGKVVEDLPSSKMEEAGKHPRLAQFLNQITQY</sequence>
<evidence type="ECO:0000256" key="6">
    <source>
        <dbReference type="ARBA" id="ARBA00022840"/>
    </source>
</evidence>
<dbReference type="Proteomes" id="UP000282529">
    <property type="component" value="Unassembled WGS sequence"/>
</dbReference>
<evidence type="ECO:0000256" key="5">
    <source>
        <dbReference type="ARBA" id="ARBA00022741"/>
    </source>
</evidence>
<dbReference type="GO" id="GO:0005886">
    <property type="term" value="C:plasma membrane"/>
    <property type="evidence" value="ECO:0007669"/>
    <property type="project" value="UniProtKB-SubCell"/>
</dbReference>
<feature type="domain" description="ABC transporter" evidence="9">
    <location>
        <begin position="5"/>
        <end position="235"/>
    </location>
</feature>
<comment type="similarity">
    <text evidence="2">Belongs to the ABC transporter superfamily.</text>
</comment>
<dbReference type="InterPro" id="IPR003593">
    <property type="entry name" value="AAA+_ATPase"/>
</dbReference>
<gene>
    <name evidence="10" type="ORF">EH198_19115</name>
</gene>
<dbReference type="AlphaFoldDB" id="A0A3N9P086"/>
<dbReference type="FunFam" id="3.40.50.300:FF:000056">
    <property type="entry name" value="Cell division ATP-binding protein FtsE"/>
    <property type="match status" value="1"/>
</dbReference>
<protein>
    <submittedName>
        <fullName evidence="10">Amino acid ABC transporter ATP-binding protein</fullName>
    </submittedName>
</protein>
<dbReference type="InterPro" id="IPR027417">
    <property type="entry name" value="P-loop_NTPase"/>
</dbReference>
<dbReference type="GO" id="GO:0015424">
    <property type="term" value="F:ABC-type amino acid transporter activity"/>
    <property type="evidence" value="ECO:0007669"/>
    <property type="project" value="InterPro"/>
</dbReference>
<dbReference type="Pfam" id="PF00005">
    <property type="entry name" value="ABC_tran"/>
    <property type="match status" value="1"/>
</dbReference>
<evidence type="ECO:0000313" key="10">
    <source>
        <dbReference type="EMBL" id="RQW09583.1"/>
    </source>
</evidence>
<name>A0A3N9P086_9BACL</name>
<proteinExistence type="inferred from homology"/>
<keyword evidence="8" id="KW-0472">Membrane</keyword>
<dbReference type="EMBL" id="RQPI01000013">
    <property type="protein sequence ID" value="RQW09583.1"/>
    <property type="molecule type" value="Genomic_DNA"/>
</dbReference>
<reference evidence="10 11" key="1">
    <citation type="submission" date="2018-11" db="EMBL/GenBank/DDBJ databases">
        <title>Genome sequence of strain 7197.</title>
        <authorList>
            <person name="Gao J."/>
            <person name="Sun J."/>
        </authorList>
    </citation>
    <scope>NUCLEOTIDE SEQUENCE [LARGE SCALE GENOMIC DNA]</scope>
    <source>
        <strain evidence="10 11">7197</strain>
    </source>
</reference>
<organism evidence="10 11">
    <name type="scientific">Paenibacillus rhizophilus</name>
    <dbReference type="NCBI Taxonomy" id="1850366"/>
    <lineage>
        <taxon>Bacteria</taxon>
        <taxon>Bacillati</taxon>
        <taxon>Bacillota</taxon>
        <taxon>Bacilli</taxon>
        <taxon>Bacillales</taxon>
        <taxon>Paenibacillaceae</taxon>
        <taxon>Paenibacillus</taxon>
    </lineage>
</organism>
<dbReference type="PANTHER" id="PTHR43166:SF9">
    <property type="entry name" value="GLUTAMATE_ASPARTATE IMPORT ATP-BINDING PROTEIN GLTL"/>
    <property type="match status" value="1"/>
</dbReference>
<dbReference type="InterPro" id="IPR050086">
    <property type="entry name" value="MetN_ABC_transporter-like"/>
</dbReference>
<dbReference type="PANTHER" id="PTHR43166">
    <property type="entry name" value="AMINO ACID IMPORT ATP-BINDING PROTEIN"/>
    <property type="match status" value="1"/>
</dbReference>